<evidence type="ECO:0000313" key="4">
    <source>
        <dbReference type="Proteomes" id="UP001583177"/>
    </source>
</evidence>
<dbReference type="PROSITE" id="PS00036">
    <property type="entry name" value="BZIP_BASIC"/>
    <property type="match status" value="1"/>
</dbReference>
<evidence type="ECO:0000256" key="1">
    <source>
        <dbReference type="SAM" id="MobiDB-lite"/>
    </source>
</evidence>
<feature type="compositionally biased region" description="Polar residues" evidence="1">
    <location>
        <begin position="63"/>
        <end position="104"/>
    </location>
</feature>
<feature type="region of interest" description="Disordered" evidence="1">
    <location>
        <begin position="1"/>
        <end position="106"/>
    </location>
</feature>
<protein>
    <recommendedName>
        <fullName evidence="2">BZIP domain-containing protein</fullName>
    </recommendedName>
</protein>
<dbReference type="Proteomes" id="UP001583177">
    <property type="component" value="Unassembled WGS sequence"/>
</dbReference>
<accession>A0ABR3X3E6</accession>
<feature type="compositionally biased region" description="Polar residues" evidence="1">
    <location>
        <begin position="14"/>
        <end position="24"/>
    </location>
</feature>
<reference evidence="3 4" key="1">
    <citation type="journal article" date="2024" name="IMA Fungus">
        <title>IMA Genome - F19 : A genome assembly and annotation guide to empower mycologists, including annotated draft genome sequences of Ceratocystis pirilliformis, Diaporthe australafricana, Fusarium ophioides, Paecilomyces lecythidis, and Sporothrix stenoceras.</title>
        <authorList>
            <person name="Aylward J."/>
            <person name="Wilson A.M."/>
            <person name="Visagie C.M."/>
            <person name="Spraker J."/>
            <person name="Barnes I."/>
            <person name="Buitendag C."/>
            <person name="Ceriani C."/>
            <person name="Del Mar Angel L."/>
            <person name="du Plessis D."/>
            <person name="Fuchs T."/>
            <person name="Gasser K."/>
            <person name="Kramer D."/>
            <person name="Li W."/>
            <person name="Munsamy K."/>
            <person name="Piso A."/>
            <person name="Price J.L."/>
            <person name="Sonnekus B."/>
            <person name="Thomas C."/>
            <person name="van der Nest A."/>
            <person name="van Dijk A."/>
            <person name="van Heerden A."/>
            <person name="van Vuuren N."/>
            <person name="Yilmaz N."/>
            <person name="Duong T.A."/>
            <person name="van der Merwe N.A."/>
            <person name="Wingfield M.J."/>
            <person name="Wingfield B.D."/>
        </authorList>
    </citation>
    <scope>NUCLEOTIDE SEQUENCE [LARGE SCALE GENOMIC DNA]</scope>
    <source>
        <strain evidence="3 4">CMW 18300</strain>
    </source>
</reference>
<sequence length="474" mass="51811">MKPDTTVGGGGKTARQSPSATKRNSAVRKEQNRNASRTYRERRKQRLALLDRFLEKDQDQGLPASSQETTLTEPTLSDLENAQTVPNLRPSSDQSATPPAQLLSSEPLGEGIEVVDSSTFNGLSFDDPWPVSSNDPVWDFVVEQDGTSGSAHPETDLPTIARSPASILGYAGKDTNTSNEEASEPMQRSQAWQSSVSLTLSPADVFFATPGQQSTSLPDSTSNLDSGNGKVVVSETASLASSSGLSRTLALSARSACTNSSPLPGEESLGEFMNHLMSLRLPDVKRTIYVQQNGLFAAVMDNTLAIGVLAGVQAVFDDDANSPFTRDWIDSKGSVELAQIRSKFSAAPRDLQPVDVQITVEHHVYLDVIPFPSFRERALKALAHDPPLFDEEEMCVDICTNEGLIVWGSQGNDQGMDACRPWDMRSWEPKTWFLRKYPFLTGGWEDEMWRAARWWHMMRGERIASGPASPSVAT</sequence>
<dbReference type="Pfam" id="PF11905">
    <property type="entry name" value="DUF3425"/>
    <property type="match status" value="1"/>
</dbReference>
<dbReference type="PANTHER" id="PTHR38116">
    <property type="entry name" value="CHROMOSOME 7, WHOLE GENOME SHOTGUN SEQUENCE"/>
    <property type="match status" value="1"/>
</dbReference>
<gene>
    <name evidence="3" type="ORF">Daus18300_005143</name>
</gene>
<dbReference type="EMBL" id="JAWRVE010000037">
    <property type="protein sequence ID" value="KAL1870456.1"/>
    <property type="molecule type" value="Genomic_DNA"/>
</dbReference>
<comment type="caution">
    <text evidence="3">The sequence shown here is derived from an EMBL/GenBank/DDBJ whole genome shotgun (WGS) entry which is preliminary data.</text>
</comment>
<evidence type="ECO:0000259" key="2">
    <source>
        <dbReference type="PROSITE" id="PS00036"/>
    </source>
</evidence>
<evidence type="ECO:0000313" key="3">
    <source>
        <dbReference type="EMBL" id="KAL1870456.1"/>
    </source>
</evidence>
<dbReference type="InterPro" id="IPR004827">
    <property type="entry name" value="bZIP"/>
</dbReference>
<dbReference type="InterPro" id="IPR021833">
    <property type="entry name" value="DUF3425"/>
</dbReference>
<proteinExistence type="predicted"/>
<organism evidence="3 4">
    <name type="scientific">Diaporthe australafricana</name>
    <dbReference type="NCBI Taxonomy" id="127596"/>
    <lineage>
        <taxon>Eukaryota</taxon>
        <taxon>Fungi</taxon>
        <taxon>Dikarya</taxon>
        <taxon>Ascomycota</taxon>
        <taxon>Pezizomycotina</taxon>
        <taxon>Sordariomycetes</taxon>
        <taxon>Sordariomycetidae</taxon>
        <taxon>Diaporthales</taxon>
        <taxon>Diaporthaceae</taxon>
        <taxon>Diaporthe</taxon>
    </lineage>
</organism>
<dbReference type="CDD" id="cd14688">
    <property type="entry name" value="bZIP_YAP"/>
    <property type="match status" value="1"/>
</dbReference>
<keyword evidence="4" id="KW-1185">Reference proteome</keyword>
<feature type="domain" description="BZIP" evidence="2">
    <location>
        <begin position="28"/>
        <end position="42"/>
    </location>
</feature>
<dbReference type="PANTHER" id="PTHR38116:SF5">
    <property type="entry name" value="BZIP DOMAIN-CONTAINING PROTEIN"/>
    <property type="match status" value="1"/>
</dbReference>
<dbReference type="Gene3D" id="1.20.5.170">
    <property type="match status" value="1"/>
</dbReference>
<name>A0ABR3X3E6_9PEZI</name>